<feature type="compositionally biased region" description="Basic residues" evidence="3">
    <location>
        <begin position="32"/>
        <end position="52"/>
    </location>
</feature>
<dbReference type="AlphaFoldDB" id="A0A0F4ZFL9"/>
<feature type="domain" description="RRM" evidence="4">
    <location>
        <begin position="308"/>
        <end position="440"/>
    </location>
</feature>
<dbReference type="InterPro" id="IPR012677">
    <property type="entry name" value="Nucleotide-bd_a/b_plait_sf"/>
</dbReference>
<dbReference type="PANTHER" id="PTHR23236">
    <property type="entry name" value="EUKARYOTIC TRANSLATION INITIATION FACTOR 4B/4H"/>
    <property type="match status" value="1"/>
</dbReference>
<name>A0A0F4ZFL9_9PEZI</name>
<dbReference type="OrthoDB" id="1875751at2759"/>
<evidence type="ECO:0000259" key="4">
    <source>
        <dbReference type="PROSITE" id="PS50102"/>
    </source>
</evidence>
<dbReference type="Proteomes" id="UP000033483">
    <property type="component" value="Unassembled WGS sequence"/>
</dbReference>
<feature type="compositionally biased region" description="Basic and acidic residues" evidence="3">
    <location>
        <begin position="53"/>
        <end position="66"/>
    </location>
</feature>
<evidence type="ECO:0000256" key="2">
    <source>
        <dbReference type="PROSITE-ProRule" id="PRU00176"/>
    </source>
</evidence>
<feature type="region of interest" description="Disordered" evidence="3">
    <location>
        <begin position="281"/>
        <end position="300"/>
    </location>
</feature>
<dbReference type="SMART" id="SM00360">
    <property type="entry name" value="RRM"/>
    <property type="match status" value="2"/>
</dbReference>
<feature type="region of interest" description="Disordered" evidence="3">
    <location>
        <begin position="446"/>
        <end position="476"/>
    </location>
</feature>
<feature type="domain" description="RRM" evidence="4">
    <location>
        <begin position="179"/>
        <end position="269"/>
    </location>
</feature>
<dbReference type="PANTHER" id="PTHR23236:SF95">
    <property type="entry name" value="NUCLEOLAR PROTEIN 13"/>
    <property type="match status" value="1"/>
</dbReference>
<organism evidence="5 6">
    <name type="scientific">Thielaviopsis punctulata</name>
    <dbReference type="NCBI Taxonomy" id="72032"/>
    <lineage>
        <taxon>Eukaryota</taxon>
        <taxon>Fungi</taxon>
        <taxon>Dikarya</taxon>
        <taxon>Ascomycota</taxon>
        <taxon>Pezizomycotina</taxon>
        <taxon>Sordariomycetes</taxon>
        <taxon>Hypocreomycetidae</taxon>
        <taxon>Microascales</taxon>
        <taxon>Ceratocystidaceae</taxon>
        <taxon>Thielaviopsis</taxon>
    </lineage>
</organism>
<comment type="caution">
    <text evidence="5">The sequence shown here is derived from an EMBL/GenBank/DDBJ whole genome shotgun (WGS) entry which is preliminary data.</text>
</comment>
<feature type="compositionally biased region" description="Low complexity" evidence="3">
    <location>
        <begin position="458"/>
        <end position="476"/>
    </location>
</feature>
<feature type="compositionally biased region" description="Basic and acidic residues" evidence="3">
    <location>
        <begin position="288"/>
        <end position="300"/>
    </location>
</feature>
<evidence type="ECO:0000313" key="6">
    <source>
        <dbReference type="Proteomes" id="UP000033483"/>
    </source>
</evidence>
<feature type="region of interest" description="Disordered" evidence="3">
    <location>
        <begin position="24"/>
        <end position="170"/>
    </location>
</feature>
<reference evidence="5 6" key="1">
    <citation type="submission" date="2015-03" db="EMBL/GenBank/DDBJ databases">
        <authorList>
            <person name="Radwan O."/>
            <person name="Al-Naeli F.A."/>
            <person name="Rendon G.A."/>
            <person name="Fields C."/>
        </authorList>
    </citation>
    <scope>NUCLEOTIDE SEQUENCE [LARGE SCALE GENOMIC DNA]</scope>
    <source>
        <strain evidence="5">CR-DP1</strain>
    </source>
</reference>
<proteinExistence type="predicted"/>
<evidence type="ECO:0000256" key="1">
    <source>
        <dbReference type="ARBA" id="ARBA00022884"/>
    </source>
</evidence>
<feature type="region of interest" description="Disordered" evidence="3">
    <location>
        <begin position="382"/>
        <end position="426"/>
    </location>
</feature>
<dbReference type="GO" id="GO:0003723">
    <property type="term" value="F:RNA binding"/>
    <property type="evidence" value="ECO:0007669"/>
    <property type="project" value="UniProtKB-UniRule"/>
</dbReference>
<evidence type="ECO:0000256" key="3">
    <source>
        <dbReference type="SAM" id="MobiDB-lite"/>
    </source>
</evidence>
<feature type="compositionally biased region" description="Low complexity" evidence="3">
    <location>
        <begin position="153"/>
        <end position="170"/>
    </location>
</feature>
<dbReference type="PROSITE" id="PS50102">
    <property type="entry name" value="RRM"/>
    <property type="match status" value="2"/>
</dbReference>
<dbReference type="EMBL" id="LAEV01000844">
    <property type="protein sequence ID" value="KKA29389.1"/>
    <property type="molecule type" value="Genomic_DNA"/>
</dbReference>
<dbReference type="InterPro" id="IPR000504">
    <property type="entry name" value="RRM_dom"/>
</dbReference>
<feature type="compositionally biased region" description="Acidic residues" evidence="3">
    <location>
        <begin position="394"/>
        <end position="407"/>
    </location>
</feature>
<keyword evidence="1 2" id="KW-0694">RNA-binding</keyword>
<keyword evidence="6" id="KW-1185">Reference proteome</keyword>
<gene>
    <name evidence="5" type="ORF">TD95_003848</name>
</gene>
<accession>A0A0F4ZFL9</accession>
<dbReference type="SUPFAM" id="SSF54928">
    <property type="entry name" value="RNA-binding domain, RBD"/>
    <property type="match status" value="1"/>
</dbReference>
<feature type="compositionally biased region" description="Basic residues" evidence="3">
    <location>
        <begin position="411"/>
        <end position="426"/>
    </location>
</feature>
<dbReference type="Gene3D" id="3.30.70.330">
    <property type="match status" value="2"/>
</dbReference>
<dbReference type="GO" id="GO:0005730">
    <property type="term" value="C:nucleolus"/>
    <property type="evidence" value="ECO:0007669"/>
    <property type="project" value="TreeGrafter"/>
</dbReference>
<sequence length="476" mass="52005">MGFKKAKITDEVAAAVKAELEQAVAAAEPLKKEKKPKADKKEKKGKAEKKSKKTEFETKTEDDTANKTEPTTDADTEMPDVDADAPADTNADAAASKKRKVDIEEIEVDLSLPEPPSKKAKRMMKKGKDPNAVSKSKKKAAASDEDLLDVAPGEAANGENKDGAAAAAAATAKKPRSEHCVWVGNLPFHVTTADLRKWFVENSGGVILETSITRVKMPSSKEHKMPNGDRQNKGFAYVDFDTLGGKVAAIALSENMLGSRKLLIKDSTSFEGRPKVEAAADQATKGGKMVEEPVDPKSLTKSEREATKKVYIGNLPFAANEDDVYTLFEKCGEIDWVKVATFEDSGKCKGYGWVKFKEAEAAASAVKGWVLLPQFEDKAEDFQTEEEKAVAEQLNEEEGGDKAEDEEEKKKPKKAKKQKMRKWHVNRLKGRELKVELAEDNKTRYEKRFGRLAKNKSAGKGAVAEAAPAANTEVEA</sequence>
<evidence type="ECO:0000313" key="5">
    <source>
        <dbReference type="EMBL" id="KKA29389.1"/>
    </source>
</evidence>
<dbReference type="Pfam" id="PF00076">
    <property type="entry name" value="RRM_1"/>
    <property type="match status" value="1"/>
</dbReference>
<dbReference type="InterPro" id="IPR035979">
    <property type="entry name" value="RBD_domain_sf"/>
</dbReference>
<feature type="compositionally biased region" description="Acidic residues" evidence="3">
    <location>
        <begin position="72"/>
        <end position="85"/>
    </location>
</feature>
<protein>
    <recommendedName>
        <fullName evidence="4">RRM domain-containing protein</fullName>
    </recommendedName>
</protein>